<dbReference type="RefSeq" id="WP_024097652.1">
    <property type="nucleotide sequence ID" value="NZ_CP010588.1"/>
</dbReference>
<proteinExistence type="predicted"/>
<name>A0AAC9ZA07_9RHOB</name>
<evidence type="ECO:0000313" key="1">
    <source>
        <dbReference type="EMBL" id="ATF06308.1"/>
    </source>
</evidence>
<dbReference type="EMBL" id="CP010784">
    <property type="protein sequence ID" value="ATF06308.1"/>
    <property type="molecule type" value="Genomic_DNA"/>
</dbReference>
<protein>
    <submittedName>
        <fullName evidence="1">Uncharacterized protein</fullName>
    </submittedName>
</protein>
<organism evidence="1 2">
    <name type="scientific">Phaeobacter gallaeciensis</name>
    <dbReference type="NCBI Taxonomy" id="60890"/>
    <lineage>
        <taxon>Bacteria</taxon>
        <taxon>Pseudomonadati</taxon>
        <taxon>Pseudomonadota</taxon>
        <taxon>Alphaproteobacteria</taxon>
        <taxon>Rhodobacterales</taxon>
        <taxon>Roseobacteraceae</taxon>
        <taxon>Phaeobacter</taxon>
    </lineage>
</organism>
<sequence length="506" mass="53748">MANYEQLMDAARRADGAGDTHAAKRFLQLAKEQKTPKGVGQVIKENLLGDDDPTTQNFGEKVGTFLNNAGESLTLGLVGDEAAAATDAALGRGGYDERLQHYRGQQEQFAKENRASSIVSELAPAAIPGLGAFSALRTGSGVLRAAKAGGVAAVSGGVYGFMEGEGDFTSRRKNAVEGAKWSGAFGVGVPLVGRMMGTVARRAMRGRKVREMVKSAPSLEELRTKASAIFERADAQANLDRRALTKAAPAMQDRAIRQGMDDVLTPQASRANDRIMDAATDPRAEMGFRDLDILRRQAQVPAGNASNRVEAAIGSQMVEGLDDVLRQAAPDTASEVDLARRMWGQLRRTELIDDAVYRAQNAASGFENGIRVQVRRILNNPKQRRLFGDEEVKAMEAVVQGTSASNALKKAGKFGVGQGAQSNGLMAMLALKEFGIAAPVIGTAVQRLGERATVKNAEIARALVASGAQIQDPLLEAARRHAIDDLLTKMAGRGGEAVSSLSPNEP</sequence>
<accession>A0AAC9ZA07</accession>
<gene>
    <name evidence="1" type="ORF">PhaeoP63_02242</name>
</gene>
<reference evidence="1 2" key="1">
    <citation type="journal article" date="2017" name="Front. Microbiol.">
        <title>Phaeobacter piscinae sp. nov., a species of the Roseobacter group and potential aquaculture probiont.</title>
        <authorList>
            <person name="Sonnenschein E.C."/>
            <person name="Phippen C.B.W."/>
            <person name="Nielsen K.F."/>
            <person name="Mateiu R.V."/>
            <person name="Melchiorsen J."/>
            <person name="Gram L."/>
            <person name="Overmann J."/>
            <person name="Freese H.M."/>
        </authorList>
    </citation>
    <scope>NUCLEOTIDE SEQUENCE [LARGE SCALE GENOMIC DNA]</scope>
    <source>
        <strain evidence="1 2">P63</strain>
    </source>
</reference>
<dbReference type="AlphaFoldDB" id="A0AAC9ZA07"/>
<dbReference type="Proteomes" id="UP000217545">
    <property type="component" value="Chromosome"/>
</dbReference>
<dbReference type="GeneID" id="31846637"/>
<evidence type="ECO:0000313" key="2">
    <source>
        <dbReference type="Proteomes" id="UP000217545"/>
    </source>
</evidence>